<feature type="compositionally biased region" description="Acidic residues" evidence="4">
    <location>
        <begin position="915"/>
        <end position="935"/>
    </location>
</feature>
<feature type="non-terminal residue" evidence="5">
    <location>
        <position position="1"/>
    </location>
</feature>
<proteinExistence type="inferred from homology"/>
<dbReference type="EMBL" id="JAAWVO010015362">
    <property type="protein sequence ID" value="MBN3314424.1"/>
    <property type="molecule type" value="Genomic_DNA"/>
</dbReference>
<feature type="region of interest" description="Disordered" evidence="4">
    <location>
        <begin position="1"/>
        <end position="68"/>
    </location>
</feature>
<dbReference type="SUPFAM" id="SSF48371">
    <property type="entry name" value="ARM repeat"/>
    <property type="match status" value="1"/>
</dbReference>
<feature type="non-terminal residue" evidence="5">
    <location>
        <position position="978"/>
    </location>
</feature>
<evidence type="ECO:0000256" key="1">
    <source>
        <dbReference type="ARBA" id="ARBA00004123"/>
    </source>
</evidence>
<reference evidence="5" key="1">
    <citation type="journal article" date="2021" name="Cell">
        <title>Tracing the genetic footprints of vertebrate landing in non-teleost ray-finned fishes.</title>
        <authorList>
            <person name="Bi X."/>
            <person name="Wang K."/>
            <person name="Yang L."/>
            <person name="Pan H."/>
            <person name="Jiang H."/>
            <person name="Wei Q."/>
            <person name="Fang M."/>
            <person name="Yu H."/>
            <person name="Zhu C."/>
            <person name="Cai Y."/>
            <person name="He Y."/>
            <person name="Gan X."/>
            <person name="Zeng H."/>
            <person name="Yu D."/>
            <person name="Zhu Y."/>
            <person name="Jiang H."/>
            <person name="Qiu Q."/>
            <person name="Yang H."/>
            <person name="Zhang Y.E."/>
            <person name="Wang W."/>
            <person name="Zhu M."/>
            <person name="He S."/>
            <person name="Zhang G."/>
        </authorList>
    </citation>
    <scope>NUCLEOTIDE SEQUENCE</scope>
    <source>
        <strain evidence="5">Allg_001</strain>
    </source>
</reference>
<comment type="caution">
    <text evidence="5">The sequence shown here is derived from an EMBL/GenBank/DDBJ whole genome shotgun (WGS) entry which is preliminary data.</text>
</comment>
<evidence type="ECO:0000313" key="6">
    <source>
        <dbReference type="Proteomes" id="UP000736164"/>
    </source>
</evidence>
<feature type="compositionally biased region" description="Acidic residues" evidence="4">
    <location>
        <begin position="1"/>
        <end position="28"/>
    </location>
</feature>
<dbReference type="InterPro" id="IPR005343">
    <property type="entry name" value="Noc2"/>
</dbReference>
<protein>
    <submittedName>
        <fullName evidence="5">NOC2L protein</fullName>
    </submittedName>
</protein>
<dbReference type="GO" id="GO:0030690">
    <property type="term" value="C:Noc1p-Noc2p complex"/>
    <property type="evidence" value="ECO:0007669"/>
    <property type="project" value="TreeGrafter"/>
</dbReference>
<evidence type="ECO:0000256" key="3">
    <source>
        <dbReference type="ARBA" id="ARBA00023242"/>
    </source>
</evidence>
<dbReference type="Pfam" id="PF03715">
    <property type="entry name" value="Noc2"/>
    <property type="match status" value="3"/>
</dbReference>
<evidence type="ECO:0000313" key="5">
    <source>
        <dbReference type="EMBL" id="MBN3314424.1"/>
    </source>
</evidence>
<dbReference type="GO" id="GO:0042273">
    <property type="term" value="P:ribosomal large subunit biogenesis"/>
    <property type="evidence" value="ECO:0007669"/>
    <property type="project" value="TreeGrafter"/>
</dbReference>
<feature type="region of interest" description="Disordered" evidence="4">
    <location>
        <begin position="852"/>
        <end position="978"/>
    </location>
</feature>
<dbReference type="GO" id="GO:0003714">
    <property type="term" value="F:transcription corepressor activity"/>
    <property type="evidence" value="ECO:0007669"/>
    <property type="project" value="TreeGrafter"/>
</dbReference>
<dbReference type="GO" id="GO:0000122">
    <property type="term" value="P:negative regulation of transcription by RNA polymerase II"/>
    <property type="evidence" value="ECO:0007669"/>
    <property type="project" value="TreeGrafter"/>
</dbReference>
<sequence>RKLEDLSVDEFLESGFDLEDDEDSEEETAAGQEGPSKRSADPTAASQERRVGKKGKASEHKEQLSRLKSKDPEFYKFLEDNDRKLLNFDGSDSSEDEEDGKYHKLPAHLEEASSDEGDEDVKPAGKSKKSADVIKVTEKMVEEWKAGIKKELSPRLFREVTQAFKAAVATTQGVGGDPGRYKVEDGSVFNALVSFCIKDLFLPLQKMLLLKPNKDKMKLVLPSSSPRWQKAQTDVKMYLAGLVQLLSCLTEASVISAVLKHANQMVPYYLCLPKQCRHFLKQLIKQWSTGEETVRVLAFLALNKICRHKQDAYLSSVLKHMYIAYVKNCKFTSPNVLPVINFMQRTLTEMYALDTQESYQQGFIYIRQLAIHLRNAMTMKKKETYQSVYNWQYVHCLYLWCRVLGTLHPSDVLEPLIYPLCQVIVGCVKLVPTIRYYPLRMHCVRALTLLSESTKTFVPVVPFLLETESRRYHYTHPASSCLPQPDTTSAFCTGSTAPGCHVHQRARPPLSHLGPLSLGLLSRQRRLSSLARTGMPWGSLSRSTPKQPAVSRLVLFQSPPPGGAVPSGSVVFQQVDFNKKPGRVSVKPINFAVILKLSNTNMQEKAFRDGLIEQLYDLLLEYFHTQACSIGFPELALTTVVQALACWPSQYTQTDPLQQRCVPDLQSGPAGACWGQLQPLPRAWLPEFPQEARRILTKLASSQAVHGLGDFSDFASGEAFVAVCAQHVSECGQQEYWEPFWDAWKLKAFLKECKVANYCKQIRQLLEKIQENSAHITSRRQRATFGVADRAAVEAWEKQIVEEGTPLTKYYSHWKKLREKEIQLEISGKERMEDLNLPEIKRKKLHERKEEDKKEFKDLFESDSASDDESVGFKVKAKQQKTAGAREASDDDDDFLADLSDMSSEGEEGGKGEYEVEGDSDEEDAFGEDDADEEEEKKRPSKGKAKARPPKKLSQRDLEELGHGDEDMVEDLVLSDED</sequence>
<dbReference type="GO" id="GO:0005654">
    <property type="term" value="C:nucleoplasm"/>
    <property type="evidence" value="ECO:0007669"/>
    <property type="project" value="TreeGrafter"/>
</dbReference>
<name>A0A8J7NLU1_ATRSP</name>
<keyword evidence="6" id="KW-1185">Reference proteome</keyword>
<feature type="compositionally biased region" description="Acidic residues" evidence="4">
    <location>
        <begin position="967"/>
        <end position="978"/>
    </location>
</feature>
<dbReference type="GO" id="GO:0042393">
    <property type="term" value="F:histone binding"/>
    <property type="evidence" value="ECO:0007669"/>
    <property type="project" value="TreeGrafter"/>
</dbReference>
<keyword evidence="3" id="KW-0539">Nucleus</keyword>
<dbReference type="PANTHER" id="PTHR12687:SF4">
    <property type="entry name" value="NUCLEOLAR COMPLEX PROTEIN 2 HOMOLOG"/>
    <property type="match status" value="1"/>
</dbReference>
<organism evidence="5 6">
    <name type="scientific">Atractosteus spatula</name>
    <name type="common">Alligator gar</name>
    <name type="synonym">Lepisosteus spatula</name>
    <dbReference type="NCBI Taxonomy" id="7917"/>
    <lineage>
        <taxon>Eukaryota</taxon>
        <taxon>Metazoa</taxon>
        <taxon>Chordata</taxon>
        <taxon>Craniata</taxon>
        <taxon>Vertebrata</taxon>
        <taxon>Euteleostomi</taxon>
        <taxon>Actinopterygii</taxon>
        <taxon>Neopterygii</taxon>
        <taxon>Holostei</taxon>
        <taxon>Semionotiformes</taxon>
        <taxon>Lepisosteidae</taxon>
        <taxon>Atractosteus</taxon>
    </lineage>
</organism>
<dbReference type="InterPro" id="IPR016024">
    <property type="entry name" value="ARM-type_fold"/>
</dbReference>
<feature type="compositionally biased region" description="Basic and acidic residues" evidence="4">
    <location>
        <begin position="954"/>
        <end position="966"/>
    </location>
</feature>
<dbReference type="Proteomes" id="UP000736164">
    <property type="component" value="Unassembled WGS sequence"/>
</dbReference>
<evidence type="ECO:0000256" key="4">
    <source>
        <dbReference type="SAM" id="MobiDB-lite"/>
    </source>
</evidence>
<dbReference type="GO" id="GO:0005730">
    <property type="term" value="C:nucleolus"/>
    <property type="evidence" value="ECO:0007669"/>
    <property type="project" value="TreeGrafter"/>
</dbReference>
<gene>
    <name evidence="5" type="primary">Noc2l</name>
    <name evidence="5" type="ORF">GTO95_0008508</name>
</gene>
<dbReference type="GO" id="GO:0030691">
    <property type="term" value="C:Noc2p-Noc3p complex"/>
    <property type="evidence" value="ECO:0007669"/>
    <property type="project" value="TreeGrafter"/>
</dbReference>
<accession>A0A8J7NLU1</accession>
<evidence type="ECO:0000256" key="2">
    <source>
        <dbReference type="ARBA" id="ARBA00005907"/>
    </source>
</evidence>
<feature type="region of interest" description="Disordered" evidence="4">
    <location>
        <begin position="108"/>
        <end position="127"/>
    </location>
</feature>
<feature type="compositionally biased region" description="Basic residues" evidence="4">
    <location>
        <begin position="939"/>
        <end position="953"/>
    </location>
</feature>
<feature type="compositionally biased region" description="Basic and acidic residues" evidence="4">
    <location>
        <begin position="56"/>
        <end position="68"/>
    </location>
</feature>
<dbReference type="PANTHER" id="PTHR12687">
    <property type="entry name" value="NUCLEOLAR COMPLEX 2 AND RAD4-RELATED"/>
    <property type="match status" value="1"/>
</dbReference>
<comment type="similarity">
    <text evidence="2">Belongs to the NOC2 family.</text>
</comment>
<comment type="subcellular location">
    <subcellularLocation>
        <location evidence="1">Nucleus</location>
    </subcellularLocation>
</comment>
<dbReference type="AlphaFoldDB" id="A0A8J7NLU1"/>